<dbReference type="Pfam" id="PF00339">
    <property type="entry name" value="Arrestin_N"/>
    <property type="match status" value="1"/>
</dbReference>
<dbReference type="AlphaFoldDB" id="A0A2T2PC98"/>
<dbReference type="STRING" id="1448308.A0A2T2PC98"/>
<evidence type="ECO:0000256" key="2">
    <source>
        <dbReference type="ARBA" id="ARBA00038766"/>
    </source>
</evidence>
<dbReference type="GO" id="GO:0030674">
    <property type="term" value="F:protein-macromolecule adaptor activity"/>
    <property type="evidence" value="ECO:0007669"/>
    <property type="project" value="TreeGrafter"/>
</dbReference>
<dbReference type="GO" id="GO:0070086">
    <property type="term" value="P:ubiquitin-dependent endocytosis"/>
    <property type="evidence" value="ECO:0007669"/>
    <property type="project" value="TreeGrafter"/>
</dbReference>
<dbReference type="SMART" id="SM01017">
    <property type="entry name" value="Arrestin_C"/>
    <property type="match status" value="1"/>
</dbReference>
<dbReference type="GO" id="GO:0005886">
    <property type="term" value="C:plasma membrane"/>
    <property type="evidence" value="ECO:0007669"/>
    <property type="project" value="TreeGrafter"/>
</dbReference>
<evidence type="ECO:0000256" key="1">
    <source>
        <dbReference type="ARBA" id="ARBA00005298"/>
    </source>
</evidence>
<accession>A0A2T2PC98</accession>
<dbReference type="PANTHER" id="PTHR11188">
    <property type="entry name" value="ARRESTIN DOMAIN CONTAINING PROTEIN"/>
    <property type="match status" value="1"/>
</dbReference>
<dbReference type="InterPro" id="IPR014756">
    <property type="entry name" value="Ig_E-set"/>
</dbReference>
<dbReference type="PANTHER" id="PTHR11188:SF17">
    <property type="entry name" value="FI21816P1"/>
    <property type="match status" value="1"/>
</dbReference>
<evidence type="ECO:0000313" key="6">
    <source>
        <dbReference type="Proteomes" id="UP000240883"/>
    </source>
</evidence>
<dbReference type="Gene3D" id="2.60.40.640">
    <property type="match status" value="1"/>
</dbReference>
<feature type="region of interest" description="Disordered" evidence="3">
    <location>
        <begin position="493"/>
        <end position="565"/>
    </location>
</feature>
<dbReference type="OrthoDB" id="2333384at2759"/>
<gene>
    <name evidence="5" type="ORF">BS50DRAFT_567978</name>
</gene>
<evidence type="ECO:0000259" key="4">
    <source>
        <dbReference type="SMART" id="SM01017"/>
    </source>
</evidence>
<feature type="compositionally biased region" description="Polar residues" evidence="3">
    <location>
        <begin position="528"/>
        <end position="559"/>
    </location>
</feature>
<evidence type="ECO:0000313" key="5">
    <source>
        <dbReference type="EMBL" id="PSN75280.1"/>
    </source>
</evidence>
<feature type="region of interest" description="Disordered" evidence="3">
    <location>
        <begin position="451"/>
        <end position="472"/>
    </location>
</feature>
<dbReference type="EMBL" id="KZ678128">
    <property type="protein sequence ID" value="PSN75280.1"/>
    <property type="molecule type" value="Genomic_DNA"/>
</dbReference>
<sequence>MPVGPFGRSQQPVLEIKPESPFVVFYGEPSESQDVELKGKLFLNAPESMNVKSIRMTLTGTRKVSWHISNTVTPQPITNKQHFLFENLDLFPVDGSKSKPHKLNAGPHEWDFKFKMPSSLDESVEGLPTNWIVYTLKATVERGYMAGGKLTTSSHIRVIRTLGRDLLDSVPMEQINEDIWASKLAYKITVPQKNYIVGSSITADFMLIPLRKGVEISTIKMELLESRQLFADFAGRRVSHQTDVQVAHKDGLMPENSAHQVPDGIDDADQLFDESHRFQMTLDLPKSLKYCRQSVDTENIRISHKLRLYVNLLNPEGHTSQLLVKNHVNLFISPNLPPNEDQSVVVDHAILSQQAMQEQVNQNAPPTYGLHQLDSLYNDIDPSGFMTPGGHSMGNSGANTPFYAHSRSGSTEDLASLDAQLHQTGGGASARALQHRLANLNLGINDRTARFAPTRNHSSGGSTPLSNADNYSSDTFQSEVEYDMEALARTPSYNTAVRTPARTPIHEDLPTYEYATSRPSSPNRSRSGHTTPSPARSLATLTEETERNTYFNSRRASPRTSDDGR</sequence>
<name>A0A2T2PC98_CORCC</name>
<comment type="subunit">
    <text evidence="2">Interacts with hulA.</text>
</comment>
<dbReference type="InterPro" id="IPR014752">
    <property type="entry name" value="Arrestin-like_C"/>
</dbReference>
<organism evidence="5 6">
    <name type="scientific">Corynespora cassiicola Philippines</name>
    <dbReference type="NCBI Taxonomy" id="1448308"/>
    <lineage>
        <taxon>Eukaryota</taxon>
        <taxon>Fungi</taxon>
        <taxon>Dikarya</taxon>
        <taxon>Ascomycota</taxon>
        <taxon>Pezizomycotina</taxon>
        <taxon>Dothideomycetes</taxon>
        <taxon>Pleosporomycetidae</taxon>
        <taxon>Pleosporales</taxon>
        <taxon>Corynesporascaceae</taxon>
        <taxon>Corynespora</taxon>
    </lineage>
</organism>
<evidence type="ECO:0000256" key="3">
    <source>
        <dbReference type="SAM" id="MobiDB-lite"/>
    </source>
</evidence>
<reference evidence="5 6" key="1">
    <citation type="journal article" date="2018" name="Front. Microbiol.">
        <title>Genome-Wide Analysis of Corynespora cassiicola Leaf Fall Disease Putative Effectors.</title>
        <authorList>
            <person name="Lopez D."/>
            <person name="Ribeiro S."/>
            <person name="Label P."/>
            <person name="Fumanal B."/>
            <person name="Venisse J.S."/>
            <person name="Kohler A."/>
            <person name="de Oliveira R.R."/>
            <person name="Labutti K."/>
            <person name="Lipzen A."/>
            <person name="Lail K."/>
            <person name="Bauer D."/>
            <person name="Ohm R.A."/>
            <person name="Barry K.W."/>
            <person name="Spatafora J."/>
            <person name="Grigoriev I.V."/>
            <person name="Martin F.M."/>
            <person name="Pujade-Renaud V."/>
        </authorList>
    </citation>
    <scope>NUCLEOTIDE SEQUENCE [LARGE SCALE GENOMIC DNA]</scope>
    <source>
        <strain evidence="5 6">Philippines</strain>
    </source>
</reference>
<dbReference type="Proteomes" id="UP000240883">
    <property type="component" value="Unassembled WGS sequence"/>
</dbReference>
<dbReference type="InterPro" id="IPR011022">
    <property type="entry name" value="Arrestin_C-like"/>
</dbReference>
<feature type="domain" description="Arrestin C-terminal-like" evidence="4">
    <location>
        <begin position="180"/>
        <end position="335"/>
    </location>
</feature>
<feature type="compositionally biased region" description="Polar residues" evidence="3">
    <location>
        <begin position="455"/>
        <end position="472"/>
    </location>
</feature>
<dbReference type="GO" id="GO:0031625">
    <property type="term" value="F:ubiquitin protein ligase binding"/>
    <property type="evidence" value="ECO:0007669"/>
    <property type="project" value="TreeGrafter"/>
</dbReference>
<comment type="similarity">
    <text evidence="1">Belongs to the arrestin family.</text>
</comment>
<feature type="non-terminal residue" evidence="5">
    <location>
        <position position="1"/>
    </location>
</feature>
<keyword evidence="6" id="KW-1185">Reference proteome</keyword>
<dbReference type="Pfam" id="PF02752">
    <property type="entry name" value="Arrestin_C"/>
    <property type="match status" value="1"/>
</dbReference>
<dbReference type="InterPro" id="IPR050357">
    <property type="entry name" value="Arrestin_domain-protein"/>
</dbReference>
<protein>
    <submittedName>
        <fullName evidence="5">Carbon catabolite repression protein cred</fullName>
    </submittedName>
</protein>
<dbReference type="GO" id="GO:0005829">
    <property type="term" value="C:cytosol"/>
    <property type="evidence" value="ECO:0007669"/>
    <property type="project" value="TreeGrafter"/>
</dbReference>
<dbReference type="SUPFAM" id="SSF81296">
    <property type="entry name" value="E set domains"/>
    <property type="match status" value="1"/>
</dbReference>
<dbReference type="InterPro" id="IPR011021">
    <property type="entry name" value="Arrestin-like_N"/>
</dbReference>
<proteinExistence type="inferred from homology"/>